<name>A0A1I0AN23_9ACTN</name>
<organism evidence="1 2">
    <name type="scientific">Nonomuraea wenchangensis</name>
    <dbReference type="NCBI Taxonomy" id="568860"/>
    <lineage>
        <taxon>Bacteria</taxon>
        <taxon>Bacillati</taxon>
        <taxon>Actinomycetota</taxon>
        <taxon>Actinomycetes</taxon>
        <taxon>Streptosporangiales</taxon>
        <taxon>Streptosporangiaceae</taxon>
        <taxon>Nonomuraea</taxon>
    </lineage>
</organism>
<sequence>MSASASASRSPGGFSGVLWRLAYRRAVRAAFARVPFYRDQWVRAGRELGEPEPTPSADLAGQLHRLCPFGAPYDAGAEPSLWIGPAADLRAALRTAGVRGRAPVLEVGPAVLDRRALGPFRRYGVLLAAGAKVRNERRRRELNEPALRLAAGAGRAVLVGERAAVAEFLPALAGIETRVLIRGNLDADGELVHDPHLGYYAARAGCGHLHLLWRRFHARTTADGTPAVTALRRRRPVLVDVVPDGAATLGRCPVHGAPTLGVLP</sequence>
<accession>A0A1I0AN23</accession>
<dbReference type="AlphaFoldDB" id="A0A1I0AN23"/>
<dbReference type="RefSeq" id="WP_091076985.1">
    <property type="nucleotide sequence ID" value="NZ_FOHX01000001.1"/>
</dbReference>
<keyword evidence="2" id="KW-1185">Reference proteome</keyword>
<protein>
    <submittedName>
        <fullName evidence="1">Uncharacterized protein</fullName>
    </submittedName>
</protein>
<dbReference type="EMBL" id="FOHX01000001">
    <property type="protein sequence ID" value="SES95789.1"/>
    <property type="molecule type" value="Genomic_DNA"/>
</dbReference>
<evidence type="ECO:0000313" key="1">
    <source>
        <dbReference type="EMBL" id="SES95789.1"/>
    </source>
</evidence>
<dbReference type="STRING" id="568860.SAMN05421811_101855"/>
<dbReference type="Proteomes" id="UP000199361">
    <property type="component" value="Unassembled WGS sequence"/>
</dbReference>
<reference evidence="1 2" key="1">
    <citation type="submission" date="2016-10" db="EMBL/GenBank/DDBJ databases">
        <authorList>
            <person name="de Groot N.N."/>
        </authorList>
    </citation>
    <scope>NUCLEOTIDE SEQUENCE [LARGE SCALE GENOMIC DNA]</scope>
    <source>
        <strain evidence="1 2">CGMCC 4.5598</strain>
    </source>
</reference>
<gene>
    <name evidence="1" type="ORF">SAMN05421811_101855</name>
</gene>
<proteinExistence type="predicted"/>
<evidence type="ECO:0000313" key="2">
    <source>
        <dbReference type="Proteomes" id="UP000199361"/>
    </source>
</evidence>